<accession>A0AAV2TCQ5</accession>
<reference evidence="2" key="1">
    <citation type="submission" date="2024-06" db="EMBL/GenBank/DDBJ databases">
        <authorList>
            <person name="Liu X."/>
            <person name="Lenzi L."/>
            <person name="Haldenby T S."/>
            <person name="Uol C."/>
        </authorList>
    </citation>
    <scope>NUCLEOTIDE SEQUENCE</scope>
</reference>
<feature type="compositionally biased region" description="Basic and acidic residues" evidence="1">
    <location>
        <begin position="41"/>
        <end position="52"/>
    </location>
</feature>
<sequence>MEHTFRRPDKYSNLSLANNLESETSRANEEVDTATDSTLKFSREDSEEHLYRNENLPTNNSKRSISTEDKCQSIYEALNCMLNQLQEYKSMEEKYVSEISELCTQAKALEARLSSKKALILSHFQQLAMKLDREH</sequence>
<feature type="region of interest" description="Disordered" evidence="1">
    <location>
        <begin position="16"/>
        <end position="65"/>
    </location>
</feature>
<name>A0AAV2TCQ5_CALDB</name>
<evidence type="ECO:0000313" key="2">
    <source>
        <dbReference type="EMBL" id="CAL5133108.1"/>
    </source>
</evidence>
<dbReference type="AlphaFoldDB" id="A0AAV2TCQ5"/>
<evidence type="ECO:0000256" key="1">
    <source>
        <dbReference type="SAM" id="MobiDB-lite"/>
    </source>
</evidence>
<organism evidence="2 3">
    <name type="scientific">Calicophoron daubneyi</name>
    <name type="common">Rumen fluke</name>
    <name type="synonym">Paramphistomum daubneyi</name>
    <dbReference type="NCBI Taxonomy" id="300641"/>
    <lineage>
        <taxon>Eukaryota</taxon>
        <taxon>Metazoa</taxon>
        <taxon>Spiralia</taxon>
        <taxon>Lophotrochozoa</taxon>
        <taxon>Platyhelminthes</taxon>
        <taxon>Trematoda</taxon>
        <taxon>Digenea</taxon>
        <taxon>Plagiorchiida</taxon>
        <taxon>Pronocephalata</taxon>
        <taxon>Paramphistomoidea</taxon>
        <taxon>Paramphistomidae</taxon>
        <taxon>Calicophoron</taxon>
    </lineage>
</organism>
<gene>
    <name evidence="2" type="ORF">CDAUBV1_LOCUS6392</name>
</gene>
<evidence type="ECO:0000313" key="3">
    <source>
        <dbReference type="Proteomes" id="UP001497525"/>
    </source>
</evidence>
<feature type="compositionally biased region" description="Polar residues" evidence="1">
    <location>
        <begin position="55"/>
        <end position="64"/>
    </location>
</feature>
<protein>
    <submittedName>
        <fullName evidence="2">Uncharacterized protein</fullName>
    </submittedName>
</protein>
<dbReference type="EMBL" id="CAXLJL010000156">
    <property type="protein sequence ID" value="CAL5133108.1"/>
    <property type="molecule type" value="Genomic_DNA"/>
</dbReference>
<proteinExistence type="predicted"/>
<dbReference type="Proteomes" id="UP001497525">
    <property type="component" value="Unassembled WGS sequence"/>
</dbReference>
<comment type="caution">
    <text evidence="2">The sequence shown here is derived from an EMBL/GenBank/DDBJ whole genome shotgun (WGS) entry which is preliminary data.</text>
</comment>